<keyword evidence="1" id="KW-0472">Membrane</keyword>
<proteinExistence type="predicted"/>
<evidence type="ECO:0000313" key="2">
    <source>
        <dbReference type="EMBL" id="OGN29719.1"/>
    </source>
</evidence>
<keyword evidence="1" id="KW-1133">Transmembrane helix</keyword>
<dbReference type="STRING" id="1802701.A3A33_04480"/>
<name>A0A1F8GZ22_9BACT</name>
<evidence type="ECO:0000313" key="3">
    <source>
        <dbReference type="Proteomes" id="UP000179047"/>
    </source>
</evidence>
<dbReference type="EMBL" id="MGKP01000003">
    <property type="protein sequence ID" value="OGN29719.1"/>
    <property type="molecule type" value="Genomic_DNA"/>
</dbReference>
<dbReference type="AlphaFoldDB" id="A0A1F8GZ22"/>
<comment type="caution">
    <text evidence="2">The sequence shown here is derived from an EMBL/GenBank/DDBJ whole genome shotgun (WGS) entry which is preliminary data.</text>
</comment>
<accession>A0A1F8GZ22</accession>
<reference evidence="2 3" key="1">
    <citation type="journal article" date="2016" name="Nat. Commun.">
        <title>Thousands of microbial genomes shed light on interconnected biogeochemical processes in an aquifer system.</title>
        <authorList>
            <person name="Anantharaman K."/>
            <person name="Brown C.T."/>
            <person name="Hug L.A."/>
            <person name="Sharon I."/>
            <person name="Castelle C.J."/>
            <person name="Probst A.J."/>
            <person name="Thomas B.C."/>
            <person name="Singh A."/>
            <person name="Wilkins M.J."/>
            <person name="Karaoz U."/>
            <person name="Brodie E.L."/>
            <person name="Williams K.H."/>
            <person name="Hubbard S.S."/>
            <person name="Banfield J.F."/>
        </authorList>
    </citation>
    <scope>NUCLEOTIDE SEQUENCE [LARGE SCALE GENOMIC DNA]</scope>
</reference>
<sequence length="159" mass="17741">MKFLPVDDRERAKAVLRCVYALTAGTILVFIISVASDSTDGFTHLQLNIPSCAVPGKATIHHTEYSQLVGRESGEIELGCLVPPELTTEIADELFFALQEKLPKAEISVGCAGMIEHEWDTTHSNSDPFSDSKPTIEHHVIRYFAMRFTVNYYPKLKKS</sequence>
<organism evidence="2 3">
    <name type="scientific">Candidatus Yanofskybacteria bacterium RIFCSPLOWO2_01_FULL_49_25</name>
    <dbReference type="NCBI Taxonomy" id="1802701"/>
    <lineage>
        <taxon>Bacteria</taxon>
        <taxon>Candidatus Yanofskyibacteriota</taxon>
    </lineage>
</organism>
<feature type="transmembrane region" description="Helical" evidence="1">
    <location>
        <begin position="14"/>
        <end position="35"/>
    </location>
</feature>
<evidence type="ECO:0000256" key="1">
    <source>
        <dbReference type="SAM" id="Phobius"/>
    </source>
</evidence>
<dbReference type="Proteomes" id="UP000179047">
    <property type="component" value="Unassembled WGS sequence"/>
</dbReference>
<protein>
    <submittedName>
        <fullName evidence="2">Uncharacterized protein</fullName>
    </submittedName>
</protein>
<gene>
    <name evidence="2" type="ORF">A3A33_04480</name>
</gene>
<keyword evidence="1" id="KW-0812">Transmembrane</keyword>